<dbReference type="OrthoDB" id="3872177at2"/>
<evidence type="ECO:0000313" key="2">
    <source>
        <dbReference type="EMBL" id="ANS67610.1"/>
    </source>
</evidence>
<evidence type="ECO:0000313" key="3">
    <source>
        <dbReference type="Proteomes" id="UP000092598"/>
    </source>
</evidence>
<gene>
    <name evidence="2" type="ORF">SLINC_5386</name>
</gene>
<dbReference type="AlphaFoldDB" id="A0A1B1MG52"/>
<keyword evidence="3" id="KW-1185">Reference proteome</keyword>
<feature type="compositionally biased region" description="Polar residues" evidence="1">
    <location>
        <begin position="182"/>
        <end position="191"/>
    </location>
</feature>
<feature type="compositionally biased region" description="Low complexity" evidence="1">
    <location>
        <begin position="212"/>
        <end position="235"/>
    </location>
</feature>
<reference evidence="2 3" key="1">
    <citation type="submission" date="2016-07" db="EMBL/GenBank/DDBJ databases">
        <title>Enhancement of antibiotic productionsby engineered nitrateutilization in actinobacteria.</title>
        <authorList>
            <person name="Meng S.C."/>
        </authorList>
    </citation>
    <scope>NUCLEOTIDE SEQUENCE [LARGE SCALE GENOMIC DNA]</scope>
    <source>
        <strain evidence="2 3">NRRL 2936</strain>
    </source>
</reference>
<evidence type="ECO:0000256" key="1">
    <source>
        <dbReference type="SAM" id="MobiDB-lite"/>
    </source>
</evidence>
<dbReference type="Proteomes" id="UP000092598">
    <property type="component" value="Chromosome"/>
</dbReference>
<protein>
    <submittedName>
        <fullName evidence="2">Uncharacterized protein</fullName>
    </submittedName>
</protein>
<dbReference type="STRING" id="1915.SLINC_5386"/>
<dbReference type="RefSeq" id="WP_067438678.1">
    <property type="nucleotide sequence ID" value="NZ_CP016438.1"/>
</dbReference>
<sequence length="235" mass="24759">MSAGGDGKDIKAHGLDGIARGINLTLGELKELGVDSFAGQGRGFANLALSGLELGHEDLQSALASFCERWEWGVRALVEEGNLFAHQVGLAAGTLHETDQYVDGMLKVAANSVAGNPYLSEDEAAKQSWGDIATSGLESMKNPDYSKESFEQAWDTSAQGWKDVQRDALTSQMMAGPIPSPLNIQESTGASDEQYEALVDEVAGPSPEERAQAAGQQPDQDANDTGTGTATGESR</sequence>
<feature type="region of interest" description="Disordered" evidence="1">
    <location>
        <begin position="174"/>
        <end position="235"/>
    </location>
</feature>
<dbReference type="EMBL" id="CP016438">
    <property type="protein sequence ID" value="ANS67610.1"/>
    <property type="molecule type" value="Genomic_DNA"/>
</dbReference>
<dbReference type="KEGG" id="sls:SLINC_5386"/>
<dbReference type="PATRIC" id="fig|1915.4.peg.5969"/>
<name>A0A1B1MG52_STRLN</name>
<proteinExistence type="predicted"/>
<organism evidence="2 3">
    <name type="scientific">Streptomyces lincolnensis</name>
    <dbReference type="NCBI Taxonomy" id="1915"/>
    <lineage>
        <taxon>Bacteria</taxon>
        <taxon>Bacillati</taxon>
        <taxon>Actinomycetota</taxon>
        <taxon>Actinomycetes</taxon>
        <taxon>Kitasatosporales</taxon>
        <taxon>Streptomycetaceae</taxon>
        <taxon>Streptomyces</taxon>
    </lineage>
</organism>
<accession>A0A1B1MG52</accession>